<evidence type="ECO:0000313" key="3">
    <source>
        <dbReference type="EMBL" id="HIQ71678.1"/>
    </source>
</evidence>
<dbReference type="EMBL" id="DVFJ01000016">
    <property type="protein sequence ID" value="HIQ71678.1"/>
    <property type="molecule type" value="Genomic_DNA"/>
</dbReference>
<evidence type="ECO:0000256" key="1">
    <source>
        <dbReference type="ARBA" id="ARBA00004976"/>
    </source>
</evidence>
<dbReference type="Gene3D" id="3.30.460.10">
    <property type="entry name" value="Beta Polymerase, domain 2"/>
    <property type="match status" value="1"/>
</dbReference>
<name>A0A9D0Z9Y7_9FIRM</name>
<gene>
    <name evidence="3" type="ORF">IAB73_05665</name>
</gene>
<sequence length="217" mass="24880">MKQATARMRLLPAQEQGIAPADYRRLQYLYGEALAELNLRISNLQREQRLQLGRAPIHHVQTRIKTYSSICEKLTRKGYAVSIECARDRLYDIAGMRIVCPTVEDVYDVGQALRALPGIGILRERDYIRAPKENGYRSLHVVLNMPVCTVEGARRVPVEVQVRTLAMDVWASLEHDLCYKREATCAPRTRREMQGLSRRMAEVDARLSALRRETELS</sequence>
<protein>
    <submittedName>
        <fullName evidence="3">GTP pyrophosphokinase family protein</fullName>
    </submittedName>
</protein>
<dbReference type="GO" id="GO:0015969">
    <property type="term" value="P:guanosine tetraphosphate metabolic process"/>
    <property type="evidence" value="ECO:0007669"/>
    <property type="project" value="InterPro"/>
</dbReference>
<comment type="pathway">
    <text evidence="1">Purine metabolism; ppGpp biosynthesis; ppGpp from GTP: step 1/2.</text>
</comment>
<feature type="domain" description="RelA/SpoT" evidence="2">
    <location>
        <begin position="62"/>
        <end position="185"/>
    </location>
</feature>
<dbReference type="InterPro" id="IPR007685">
    <property type="entry name" value="RelA_SpoT"/>
</dbReference>
<dbReference type="CDD" id="cd05399">
    <property type="entry name" value="NT_Rel-Spo_like"/>
    <property type="match status" value="1"/>
</dbReference>
<dbReference type="Proteomes" id="UP000886887">
    <property type="component" value="Unassembled WGS sequence"/>
</dbReference>
<evidence type="ECO:0000313" key="4">
    <source>
        <dbReference type="Proteomes" id="UP000886887"/>
    </source>
</evidence>
<dbReference type="Pfam" id="PF04607">
    <property type="entry name" value="RelA_SpoT"/>
    <property type="match status" value="1"/>
</dbReference>
<evidence type="ECO:0000259" key="2">
    <source>
        <dbReference type="SMART" id="SM00954"/>
    </source>
</evidence>
<dbReference type="SMART" id="SM00954">
    <property type="entry name" value="RelA_SpoT"/>
    <property type="match status" value="1"/>
</dbReference>
<dbReference type="PANTHER" id="PTHR47837">
    <property type="entry name" value="GTP PYROPHOSPHOKINASE YJBM"/>
    <property type="match status" value="1"/>
</dbReference>
<dbReference type="InterPro" id="IPR052366">
    <property type="entry name" value="GTP_Pyrophosphokinase"/>
</dbReference>
<dbReference type="SUPFAM" id="SSF81301">
    <property type="entry name" value="Nucleotidyltransferase"/>
    <property type="match status" value="1"/>
</dbReference>
<proteinExistence type="predicted"/>
<reference evidence="3" key="1">
    <citation type="submission" date="2020-10" db="EMBL/GenBank/DDBJ databases">
        <authorList>
            <person name="Gilroy R."/>
        </authorList>
    </citation>
    <scope>NUCLEOTIDE SEQUENCE</scope>
    <source>
        <strain evidence="3">ChiSxjej2B14-6234</strain>
    </source>
</reference>
<organism evidence="3 4">
    <name type="scientific">Candidatus Onthenecus intestinigallinarum</name>
    <dbReference type="NCBI Taxonomy" id="2840875"/>
    <lineage>
        <taxon>Bacteria</taxon>
        <taxon>Bacillati</taxon>
        <taxon>Bacillota</taxon>
        <taxon>Clostridia</taxon>
        <taxon>Eubacteriales</taxon>
        <taxon>Candidatus Onthenecus</taxon>
    </lineage>
</organism>
<comment type="caution">
    <text evidence="3">The sequence shown here is derived from an EMBL/GenBank/DDBJ whole genome shotgun (WGS) entry which is preliminary data.</text>
</comment>
<dbReference type="InterPro" id="IPR043519">
    <property type="entry name" value="NT_sf"/>
</dbReference>
<accession>A0A9D0Z9Y7</accession>
<dbReference type="AlphaFoldDB" id="A0A9D0Z9Y7"/>
<dbReference type="Gene3D" id="1.10.287.860">
    <property type="entry name" value="Nucleotidyltransferase"/>
    <property type="match status" value="1"/>
</dbReference>
<dbReference type="PANTHER" id="PTHR47837:SF2">
    <property type="entry name" value="GTP PYROPHOSPHOKINASE YWAC"/>
    <property type="match status" value="1"/>
</dbReference>
<reference evidence="3" key="2">
    <citation type="journal article" date="2021" name="PeerJ">
        <title>Extensive microbial diversity within the chicken gut microbiome revealed by metagenomics and culture.</title>
        <authorList>
            <person name="Gilroy R."/>
            <person name="Ravi A."/>
            <person name="Getino M."/>
            <person name="Pursley I."/>
            <person name="Horton D.L."/>
            <person name="Alikhan N.F."/>
            <person name="Baker D."/>
            <person name="Gharbi K."/>
            <person name="Hall N."/>
            <person name="Watson M."/>
            <person name="Adriaenssens E.M."/>
            <person name="Foster-Nyarko E."/>
            <person name="Jarju S."/>
            <person name="Secka A."/>
            <person name="Antonio M."/>
            <person name="Oren A."/>
            <person name="Chaudhuri R.R."/>
            <person name="La Ragione R."/>
            <person name="Hildebrand F."/>
            <person name="Pallen M.J."/>
        </authorList>
    </citation>
    <scope>NUCLEOTIDE SEQUENCE</scope>
    <source>
        <strain evidence="3">ChiSxjej2B14-6234</strain>
    </source>
</reference>